<feature type="region of interest" description="Disordered" evidence="1">
    <location>
        <begin position="1"/>
        <end position="36"/>
    </location>
</feature>
<dbReference type="EMBL" id="KV418174">
    <property type="protein sequence ID" value="KZP03077.1"/>
    <property type="molecule type" value="Genomic_DNA"/>
</dbReference>
<feature type="region of interest" description="Disordered" evidence="1">
    <location>
        <begin position="50"/>
        <end position="103"/>
    </location>
</feature>
<dbReference type="PANTHER" id="PTHR40644:SF1">
    <property type="entry name" value="UPF0653 PROTEIN C607.02C"/>
    <property type="match status" value="1"/>
</dbReference>
<proteinExistence type="predicted"/>
<feature type="region of interest" description="Disordered" evidence="1">
    <location>
        <begin position="125"/>
        <end position="225"/>
    </location>
</feature>
<evidence type="ECO:0000313" key="2">
    <source>
        <dbReference type="EMBL" id="KZP03077.1"/>
    </source>
</evidence>
<protein>
    <submittedName>
        <fullName evidence="2">Uncharacterized protein</fullName>
    </submittedName>
</protein>
<dbReference type="AlphaFoldDB" id="A0A167TM08"/>
<feature type="compositionally biased region" description="Basic and acidic residues" evidence="1">
    <location>
        <begin position="199"/>
        <end position="214"/>
    </location>
</feature>
<reference evidence="2 3" key="1">
    <citation type="journal article" date="2016" name="Mol. Biol. Evol.">
        <title>Comparative Genomics of Early-Diverging Mushroom-Forming Fungi Provides Insights into the Origins of Lignocellulose Decay Capabilities.</title>
        <authorList>
            <person name="Nagy L.G."/>
            <person name="Riley R."/>
            <person name="Tritt A."/>
            <person name="Adam C."/>
            <person name="Daum C."/>
            <person name="Floudas D."/>
            <person name="Sun H."/>
            <person name="Yadav J.S."/>
            <person name="Pangilinan J."/>
            <person name="Larsson K.H."/>
            <person name="Matsuura K."/>
            <person name="Barry K."/>
            <person name="Labutti K."/>
            <person name="Kuo R."/>
            <person name="Ohm R.A."/>
            <person name="Bhattacharya S.S."/>
            <person name="Shirouzu T."/>
            <person name="Yoshinaga Y."/>
            <person name="Martin F.M."/>
            <person name="Grigoriev I.V."/>
            <person name="Hibbett D.S."/>
        </authorList>
    </citation>
    <scope>NUCLEOTIDE SEQUENCE [LARGE SCALE GENOMIC DNA]</scope>
    <source>
        <strain evidence="2 3">CBS 109695</strain>
    </source>
</reference>
<keyword evidence="3" id="KW-1185">Reference proteome</keyword>
<evidence type="ECO:0000256" key="1">
    <source>
        <dbReference type="SAM" id="MobiDB-lite"/>
    </source>
</evidence>
<gene>
    <name evidence="2" type="ORF">FIBSPDRAFT_769494</name>
</gene>
<organism evidence="2 3">
    <name type="scientific">Athelia psychrophila</name>
    <dbReference type="NCBI Taxonomy" id="1759441"/>
    <lineage>
        <taxon>Eukaryota</taxon>
        <taxon>Fungi</taxon>
        <taxon>Dikarya</taxon>
        <taxon>Basidiomycota</taxon>
        <taxon>Agaricomycotina</taxon>
        <taxon>Agaricomycetes</taxon>
        <taxon>Agaricomycetidae</taxon>
        <taxon>Atheliales</taxon>
        <taxon>Atheliaceae</taxon>
        <taxon>Athelia</taxon>
    </lineage>
</organism>
<dbReference type="PANTHER" id="PTHR40644">
    <property type="entry name" value="UPF0653 PROTEIN C607.02C"/>
    <property type="match status" value="1"/>
</dbReference>
<accession>A0A167TM08</accession>
<dbReference type="OrthoDB" id="5876637at2759"/>
<evidence type="ECO:0000313" key="3">
    <source>
        <dbReference type="Proteomes" id="UP000076532"/>
    </source>
</evidence>
<dbReference type="STRING" id="436010.A0A167TM08"/>
<dbReference type="Proteomes" id="UP000076532">
    <property type="component" value="Unassembled WGS sequence"/>
</dbReference>
<sequence length="271" mass="29715">MPHKRAKRSIREEQRTLNAADQAPSKSAISTEAIPKSVSRILNAASVREQFQEKKRKIASGEDTGEKDGRGKKRQRTDSQTKPAAAAKDVKGKGKALGIQPGESLAHFNRRVEVDMRPLVAAALQTSSAQSRKVKKTEIEERAKAKAAKPTKSKAVDEKAERSPSPSPVDKFAGRATEFQKISTSAPRRLNDIAQAPPEFKKLPRGAKEVDKLKPKGAAGTGKEGVLSMAQKLMMEEEREKVIARYRALKERRRAEGGVIGDRDNGDDDDE</sequence>
<name>A0A167TM08_9AGAM</name>
<feature type="compositionally biased region" description="Polar residues" evidence="1">
    <location>
        <begin position="16"/>
        <end position="30"/>
    </location>
</feature>